<gene>
    <name evidence="1" type="ORF">D8674_038783</name>
</gene>
<sequence length="72" mass="7772">MELSGLGEIKALRVVGGEGSELTGEAEGSVGVMEKIRGGMEILDGSESLDRVWRMEDWKVATKDCTVERAES</sequence>
<dbReference type="AlphaFoldDB" id="A0A5N5FNQ2"/>
<organism evidence="1 2">
    <name type="scientific">Pyrus ussuriensis x Pyrus communis</name>
    <dbReference type="NCBI Taxonomy" id="2448454"/>
    <lineage>
        <taxon>Eukaryota</taxon>
        <taxon>Viridiplantae</taxon>
        <taxon>Streptophyta</taxon>
        <taxon>Embryophyta</taxon>
        <taxon>Tracheophyta</taxon>
        <taxon>Spermatophyta</taxon>
        <taxon>Magnoliopsida</taxon>
        <taxon>eudicotyledons</taxon>
        <taxon>Gunneridae</taxon>
        <taxon>Pentapetalae</taxon>
        <taxon>rosids</taxon>
        <taxon>fabids</taxon>
        <taxon>Rosales</taxon>
        <taxon>Rosaceae</taxon>
        <taxon>Amygdaloideae</taxon>
        <taxon>Maleae</taxon>
        <taxon>Pyrus</taxon>
    </lineage>
</organism>
<dbReference type="Proteomes" id="UP000327157">
    <property type="component" value="Unassembled WGS sequence"/>
</dbReference>
<comment type="caution">
    <text evidence="1">The sequence shown here is derived from an EMBL/GenBank/DDBJ whole genome shotgun (WGS) entry which is preliminary data.</text>
</comment>
<keyword evidence="2" id="KW-1185">Reference proteome</keyword>
<reference evidence="1 2" key="2">
    <citation type="submission" date="2019-11" db="EMBL/GenBank/DDBJ databases">
        <title>A de novo genome assembly of a pear dwarfing rootstock.</title>
        <authorList>
            <person name="Wang F."/>
            <person name="Wang J."/>
            <person name="Li S."/>
            <person name="Zhang Y."/>
            <person name="Fang M."/>
            <person name="Ma L."/>
            <person name="Zhao Y."/>
            <person name="Jiang S."/>
        </authorList>
    </citation>
    <scope>NUCLEOTIDE SEQUENCE [LARGE SCALE GENOMIC DNA]</scope>
    <source>
        <strain evidence="1">S2</strain>
        <tissue evidence="1">Leaf</tissue>
    </source>
</reference>
<reference evidence="1 2" key="1">
    <citation type="submission" date="2019-09" db="EMBL/GenBank/DDBJ databases">
        <authorList>
            <person name="Ou C."/>
        </authorList>
    </citation>
    <scope>NUCLEOTIDE SEQUENCE [LARGE SCALE GENOMIC DNA]</scope>
    <source>
        <strain evidence="1">S2</strain>
        <tissue evidence="1">Leaf</tissue>
    </source>
</reference>
<dbReference type="EMBL" id="SMOL01000581">
    <property type="protein sequence ID" value="KAB2604789.1"/>
    <property type="molecule type" value="Genomic_DNA"/>
</dbReference>
<proteinExistence type="predicted"/>
<accession>A0A5N5FNQ2</accession>
<evidence type="ECO:0000313" key="1">
    <source>
        <dbReference type="EMBL" id="KAB2604789.1"/>
    </source>
</evidence>
<name>A0A5N5FNQ2_9ROSA</name>
<protein>
    <submittedName>
        <fullName evidence="1">Oligomeric Golgi complex subunit 5-like</fullName>
    </submittedName>
</protein>
<evidence type="ECO:0000313" key="2">
    <source>
        <dbReference type="Proteomes" id="UP000327157"/>
    </source>
</evidence>